<evidence type="ECO:0000256" key="1">
    <source>
        <dbReference type="SAM" id="Phobius"/>
    </source>
</evidence>
<name>A0A6N4QRQ4_9LEPT</name>
<comment type="caution">
    <text evidence="2">The sequence shown here is derived from an EMBL/GenBank/DDBJ whole genome shotgun (WGS) entry which is preliminary data.</text>
</comment>
<evidence type="ECO:0008006" key="4">
    <source>
        <dbReference type="Google" id="ProtNLM"/>
    </source>
</evidence>
<evidence type="ECO:0000313" key="2">
    <source>
        <dbReference type="EMBL" id="TGL89494.1"/>
    </source>
</evidence>
<keyword evidence="1" id="KW-0472">Membrane</keyword>
<proteinExistence type="predicted"/>
<dbReference type="EMBL" id="RQGM01000007">
    <property type="protein sequence ID" value="TGL89494.1"/>
    <property type="molecule type" value="Genomic_DNA"/>
</dbReference>
<protein>
    <recommendedName>
        <fullName evidence="4">DUF1574 domain-containing protein</fullName>
    </recommendedName>
</protein>
<reference evidence="2 3" key="1">
    <citation type="journal article" date="2019" name="PLoS Negl. Trop. Dis.">
        <title>Revisiting the worldwide diversity of Leptospira species in the environment.</title>
        <authorList>
            <person name="Vincent A.T."/>
            <person name="Schiettekatte O."/>
            <person name="Bourhy P."/>
            <person name="Veyrier F.J."/>
            <person name="Picardeau M."/>
        </authorList>
    </citation>
    <scope>NUCLEOTIDE SEQUENCE [LARGE SCALE GENOMIC DNA]</scope>
    <source>
        <strain evidence="2 3">201702445</strain>
    </source>
</reference>
<dbReference type="AlphaFoldDB" id="A0A6N4QRQ4"/>
<dbReference type="Proteomes" id="UP000297613">
    <property type="component" value="Unassembled WGS sequence"/>
</dbReference>
<dbReference type="RefSeq" id="WP_135574660.1">
    <property type="nucleotide sequence ID" value="NZ_RQGK01000010.1"/>
</dbReference>
<sequence>MGPASSTSSSKILRYAGLALVLFVSVVLFDRVWYALLFGQYDKMFSMSKNFKPANTLVVGSSHILWDLDTEILAKENGKPVVLLNVPGANLTLRKEIVSEYLKKNRAQLPSLLVLETDKFAFNPDRYPDSAYKSVKGYYHKGLFVDFLDQKVPQESPVEYWTFRISHSYSLNSFSHFILSKLYDKYLSSVFVWKLNAESTTETKKPTQEGANGDPKKVQVAEQDVRITEWKKQYEGLAPKLDPKLIQELYEILKLTRAHGVQTVLLETPNYFFSQEDDRRYEIVRNELKRIAEQSNAVYLRLNPERFETRPELFFDASHFNLLGKAEYTAVFRTELQKKSLF</sequence>
<evidence type="ECO:0000313" key="3">
    <source>
        <dbReference type="Proteomes" id="UP000297613"/>
    </source>
</evidence>
<keyword evidence="1" id="KW-1133">Transmembrane helix</keyword>
<gene>
    <name evidence="2" type="ORF">EHQ83_01840</name>
</gene>
<keyword evidence="1" id="KW-0812">Transmembrane</keyword>
<feature type="transmembrane region" description="Helical" evidence="1">
    <location>
        <begin position="12"/>
        <end position="37"/>
    </location>
</feature>
<organism evidence="2 3">
    <name type="scientific">Leptospira yasudae</name>
    <dbReference type="NCBI Taxonomy" id="2202201"/>
    <lineage>
        <taxon>Bacteria</taxon>
        <taxon>Pseudomonadati</taxon>
        <taxon>Spirochaetota</taxon>
        <taxon>Spirochaetia</taxon>
        <taxon>Leptospirales</taxon>
        <taxon>Leptospiraceae</taxon>
        <taxon>Leptospira</taxon>
    </lineage>
</organism>
<accession>A0A6N4QRQ4</accession>